<name>A0A0K8REC7_IXORI</name>
<dbReference type="EMBL" id="GADI01004610">
    <property type="protein sequence ID" value="JAA69198.1"/>
    <property type="molecule type" value="mRNA"/>
</dbReference>
<accession>A0A0K8REC7</accession>
<proteinExistence type="evidence at transcript level"/>
<evidence type="ECO:0000313" key="1">
    <source>
        <dbReference type="EMBL" id="JAA69198.1"/>
    </source>
</evidence>
<reference evidence="1" key="1">
    <citation type="submission" date="2012-12" db="EMBL/GenBank/DDBJ databases">
        <title>Identification and characterization of a phenylalanine ammonia-lyase gene family in Isatis indigotica Fort.</title>
        <authorList>
            <person name="Liu Q."/>
            <person name="Chen J."/>
            <person name="Zhou X."/>
            <person name="Di P."/>
            <person name="Xiao Y."/>
            <person name="Xuan H."/>
            <person name="Zhang L."/>
            <person name="Chen W."/>
        </authorList>
    </citation>
    <scope>NUCLEOTIDE SEQUENCE</scope>
    <source>
        <tissue evidence="1">Salivary gland</tissue>
    </source>
</reference>
<sequence length="96" mass="11139">MCACVSLEALNWRVFAQPECLPSPQTQTFLGWERVATESLLKHVDWFKPLSFARCSIEIGARFLHSILIQEKIKKKYIVIFLYFIDAHGVVHAHEH</sequence>
<organism evidence="1">
    <name type="scientific">Ixodes ricinus</name>
    <name type="common">Common tick</name>
    <name type="synonym">Acarus ricinus</name>
    <dbReference type="NCBI Taxonomy" id="34613"/>
    <lineage>
        <taxon>Eukaryota</taxon>
        <taxon>Metazoa</taxon>
        <taxon>Ecdysozoa</taxon>
        <taxon>Arthropoda</taxon>
        <taxon>Chelicerata</taxon>
        <taxon>Arachnida</taxon>
        <taxon>Acari</taxon>
        <taxon>Parasitiformes</taxon>
        <taxon>Ixodida</taxon>
        <taxon>Ixodoidea</taxon>
        <taxon>Ixodidae</taxon>
        <taxon>Ixodinae</taxon>
        <taxon>Ixodes</taxon>
    </lineage>
</organism>
<protein>
    <submittedName>
        <fullName evidence="1">Uncharacterized protein</fullName>
    </submittedName>
</protein>
<dbReference type="AlphaFoldDB" id="A0A0K8REC7"/>